<dbReference type="SUPFAM" id="SSF51126">
    <property type="entry name" value="Pectin lyase-like"/>
    <property type="match status" value="1"/>
</dbReference>
<feature type="domain" description="Right handed beta helix" evidence="2">
    <location>
        <begin position="144"/>
        <end position="226"/>
    </location>
</feature>
<name>A0A7V8V3Q2_9BACT</name>
<dbReference type="InterPro" id="IPR011050">
    <property type="entry name" value="Pectin_lyase_fold/virulence"/>
</dbReference>
<evidence type="ECO:0000313" key="3">
    <source>
        <dbReference type="EMBL" id="MBA2114357.1"/>
    </source>
</evidence>
<dbReference type="Gene3D" id="2.160.20.10">
    <property type="entry name" value="Single-stranded right-handed beta-helix, Pectin lyase-like"/>
    <property type="match status" value="1"/>
</dbReference>
<evidence type="ECO:0000256" key="1">
    <source>
        <dbReference type="SAM" id="SignalP"/>
    </source>
</evidence>
<dbReference type="Pfam" id="PF13229">
    <property type="entry name" value="Beta_helix"/>
    <property type="match status" value="1"/>
</dbReference>
<feature type="chain" id="PRO_5030985931" description="Right handed beta helix domain-containing protein" evidence="1">
    <location>
        <begin position="20"/>
        <end position="391"/>
    </location>
</feature>
<dbReference type="EMBL" id="JABRWO010000003">
    <property type="protein sequence ID" value="MBA2114357.1"/>
    <property type="molecule type" value="Genomic_DNA"/>
</dbReference>
<dbReference type="InterPro" id="IPR039448">
    <property type="entry name" value="Beta_helix"/>
</dbReference>
<keyword evidence="4" id="KW-1185">Reference proteome</keyword>
<keyword evidence="1" id="KW-0732">Signal</keyword>
<proteinExistence type="predicted"/>
<gene>
    <name evidence="3" type="ORF">HOV93_15140</name>
</gene>
<dbReference type="Proteomes" id="UP000551616">
    <property type="component" value="Unassembled WGS sequence"/>
</dbReference>
<dbReference type="InterPro" id="IPR006626">
    <property type="entry name" value="PbH1"/>
</dbReference>
<sequence length="391" mass="42592">MPLLLVLPLLFLCVSPAVAVAEIEVTSKTELLQAVSQAKPGTVITITSKSLEGGISIKNLHGTSEMPIVIRGKDPANRCLIEGGHFGLQVSDPAHVVLENLEIRRASQNGLNVDDASTYDSPALHVTLRNIYVHDIGPSGNCDGIKLSGVDYLTIENCQIERWGKGGSAIDMVGCHQGIVRNCTMKFDTMNSASGVQMKGGTSKIVVSRCFFSECGHRGVNIGGSTGLPYFRPRGVTYEAKDITVEDCTFIGGMAAMAFVGVDRAIVQHNTIVDPAKWVLRILQETTEPGFVPCRNGVFRNNVIQFKAEQAFRSVNVGPHTSPETFQFESNAWYSIDRKINESALRLPVKEKDGIYNIDPQLKLVNGRMRVATSQQLPSNVGARQLHSRDQ</sequence>
<accession>A0A7V8V3Q2</accession>
<dbReference type="AlphaFoldDB" id="A0A7V8V3Q2"/>
<dbReference type="SMART" id="SM00710">
    <property type="entry name" value="PbH1"/>
    <property type="match status" value="7"/>
</dbReference>
<evidence type="ECO:0000259" key="2">
    <source>
        <dbReference type="Pfam" id="PF13229"/>
    </source>
</evidence>
<feature type="signal peptide" evidence="1">
    <location>
        <begin position="1"/>
        <end position="19"/>
    </location>
</feature>
<dbReference type="RefSeq" id="WP_207395804.1">
    <property type="nucleotide sequence ID" value="NZ_JABRWO010000003.1"/>
</dbReference>
<reference evidence="3 4" key="1">
    <citation type="submission" date="2020-05" db="EMBL/GenBank/DDBJ databases">
        <title>Bremerella alba sp. nov., a novel planctomycete isolated from the surface of the macroalga Fucus spiralis.</title>
        <authorList>
            <person name="Godinho O."/>
            <person name="Botelho R."/>
            <person name="Albuquerque L."/>
            <person name="Wiegand S."/>
            <person name="Da Costa M.S."/>
            <person name="Lobo-Da-Cunha A."/>
            <person name="Jogler C."/>
            <person name="Lage O.M."/>
        </authorList>
    </citation>
    <scope>NUCLEOTIDE SEQUENCE [LARGE SCALE GENOMIC DNA]</scope>
    <source>
        <strain evidence="3 4">FF15</strain>
    </source>
</reference>
<protein>
    <recommendedName>
        <fullName evidence="2">Right handed beta helix domain-containing protein</fullName>
    </recommendedName>
</protein>
<dbReference type="InterPro" id="IPR012334">
    <property type="entry name" value="Pectin_lyas_fold"/>
</dbReference>
<comment type="caution">
    <text evidence="3">The sequence shown here is derived from an EMBL/GenBank/DDBJ whole genome shotgun (WGS) entry which is preliminary data.</text>
</comment>
<organism evidence="3 4">
    <name type="scientific">Bremerella alba</name>
    <dbReference type="NCBI Taxonomy" id="980252"/>
    <lineage>
        <taxon>Bacteria</taxon>
        <taxon>Pseudomonadati</taxon>
        <taxon>Planctomycetota</taxon>
        <taxon>Planctomycetia</taxon>
        <taxon>Pirellulales</taxon>
        <taxon>Pirellulaceae</taxon>
        <taxon>Bremerella</taxon>
    </lineage>
</organism>
<evidence type="ECO:0000313" key="4">
    <source>
        <dbReference type="Proteomes" id="UP000551616"/>
    </source>
</evidence>